<dbReference type="SUPFAM" id="SSF52518">
    <property type="entry name" value="Thiamin diphosphate-binding fold (THDP-binding)"/>
    <property type="match status" value="2"/>
</dbReference>
<dbReference type="Pfam" id="PF02775">
    <property type="entry name" value="TPP_enzyme_C"/>
    <property type="match status" value="1"/>
</dbReference>
<dbReference type="InterPro" id="IPR029035">
    <property type="entry name" value="DHS-like_NAD/FAD-binding_dom"/>
</dbReference>
<comment type="cofactor">
    <cofactor evidence="1">
        <name>thiamine diphosphate</name>
        <dbReference type="ChEBI" id="CHEBI:58937"/>
    </cofactor>
</comment>
<gene>
    <name evidence="9" type="ORF">SAMN02745716_0337</name>
</gene>
<dbReference type="AlphaFoldDB" id="A0A1H6FI13"/>
<keyword evidence="10" id="KW-1185">Reference proteome</keyword>
<feature type="domain" description="Thiamine pyrophosphate enzyme TPP-binding" evidence="7">
    <location>
        <begin position="394"/>
        <end position="541"/>
    </location>
</feature>
<keyword evidence="3 4" id="KW-0786">Thiamine pyrophosphate</keyword>
<dbReference type="GO" id="GO:0005948">
    <property type="term" value="C:acetolactate synthase complex"/>
    <property type="evidence" value="ECO:0007669"/>
    <property type="project" value="TreeGrafter"/>
</dbReference>
<dbReference type="GO" id="GO:0000287">
    <property type="term" value="F:magnesium ion binding"/>
    <property type="evidence" value="ECO:0007669"/>
    <property type="project" value="InterPro"/>
</dbReference>
<dbReference type="RefSeq" id="WP_093115643.1">
    <property type="nucleotide sequence ID" value="NZ_FNWJ01000001.1"/>
</dbReference>
<evidence type="ECO:0000259" key="6">
    <source>
        <dbReference type="Pfam" id="PF00205"/>
    </source>
</evidence>
<dbReference type="Proteomes" id="UP000222056">
    <property type="component" value="Unassembled WGS sequence"/>
</dbReference>
<dbReference type="SUPFAM" id="SSF52467">
    <property type="entry name" value="DHS-like NAD/FAD-binding domain"/>
    <property type="match status" value="1"/>
</dbReference>
<dbReference type="InterPro" id="IPR012000">
    <property type="entry name" value="Thiamin_PyroP_enz_cen_dom"/>
</dbReference>
<evidence type="ECO:0000256" key="5">
    <source>
        <dbReference type="SAM" id="Coils"/>
    </source>
</evidence>
<dbReference type="PANTHER" id="PTHR18968">
    <property type="entry name" value="THIAMINE PYROPHOSPHATE ENZYMES"/>
    <property type="match status" value="1"/>
</dbReference>
<evidence type="ECO:0000313" key="10">
    <source>
        <dbReference type="Proteomes" id="UP000222056"/>
    </source>
</evidence>
<keyword evidence="5" id="KW-0175">Coiled coil</keyword>
<dbReference type="GO" id="GO:0009097">
    <property type="term" value="P:isoleucine biosynthetic process"/>
    <property type="evidence" value="ECO:0007669"/>
    <property type="project" value="TreeGrafter"/>
</dbReference>
<evidence type="ECO:0000256" key="1">
    <source>
        <dbReference type="ARBA" id="ARBA00001964"/>
    </source>
</evidence>
<accession>A0A1H6FI13</accession>
<organism evidence="9 10">
    <name type="scientific">Thermoleophilum album</name>
    <dbReference type="NCBI Taxonomy" id="29539"/>
    <lineage>
        <taxon>Bacteria</taxon>
        <taxon>Bacillati</taxon>
        <taxon>Actinomycetota</taxon>
        <taxon>Thermoleophilia</taxon>
        <taxon>Thermoleophilales</taxon>
        <taxon>Thermoleophilaceae</taxon>
        <taxon>Thermoleophilum</taxon>
    </lineage>
</organism>
<dbReference type="FunFam" id="3.40.50.970:FF:000007">
    <property type="entry name" value="Acetolactate synthase"/>
    <property type="match status" value="1"/>
</dbReference>
<evidence type="ECO:0000256" key="4">
    <source>
        <dbReference type="RuleBase" id="RU362132"/>
    </source>
</evidence>
<feature type="domain" description="Thiamine pyrophosphate enzyme central" evidence="6">
    <location>
        <begin position="206"/>
        <end position="333"/>
    </location>
</feature>
<dbReference type="CDD" id="cd02004">
    <property type="entry name" value="TPP_BZL_OCoD_HPCL"/>
    <property type="match status" value="1"/>
</dbReference>
<reference evidence="10" key="1">
    <citation type="submission" date="2016-10" db="EMBL/GenBank/DDBJ databases">
        <authorList>
            <person name="Varghese N."/>
            <person name="Submissions S."/>
        </authorList>
    </citation>
    <scope>NUCLEOTIDE SEQUENCE [LARGE SCALE GENOMIC DNA]</scope>
    <source>
        <strain evidence="10">ATCC 35263</strain>
    </source>
</reference>
<dbReference type="GO" id="GO:0009099">
    <property type="term" value="P:L-valine biosynthetic process"/>
    <property type="evidence" value="ECO:0007669"/>
    <property type="project" value="TreeGrafter"/>
</dbReference>
<dbReference type="CDD" id="cd07035">
    <property type="entry name" value="TPP_PYR_POX_like"/>
    <property type="match status" value="1"/>
</dbReference>
<dbReference type="GO" id="GO:0050660">
    <property type="term" value="F:flavin adenine dinucleotide binding"/>
    <property type="evidence" value="ECO:0007669"/>
    <property type="project" value="TreeGrafter"/>
</dbReference>
<dbReference type="OrthoDB" id="4494979at2"/>
<dbReference type="Gene3D" id="3.40.50.970">
    <property type="match status" value="2"/>
</dbReference>
<dbReference type="InterPro" id="IPR029061">
    <property type="entry name" value="THDP-binding"/>
</dbReference>
<evidence type="ECO:0000259" key="7">
    <source>
        <dbReference type="Pfam" id="PF02775"/>
    </source>
</evidence>
<protein>
    <submittedName>
        <fullName evidence="9">Acetolactate synthase-1/2/3 large subunit</fullName>
    </submittedName>
</protein>
<evidence type="ECO:0000313" key="9">
    <source>
        <dbReference type="EMBL" id="SEH10479.1"/>
    </source>
</evidence>
<comment type="similarity">
    <text evidence="2 4">Belongs to the TPP enzyme family.</text>
</comment>
<feature type="domain" description="Thiamine pyrophosphate enzyme N-terminal TPP-binding" evidence="8">
    <location>
        <begin position="18"/>
        <end position="131"/>
    </location>
</feature>
<sequence length="556" mass="59491">MATEVGQDAQAKAAERLHGGRLVARRLKAHGVERLFTLSGGHLFSIYDGCRSEGIALVDVRHEQTAAFAAEGHAKVTREPGVCALTAGPGVTNGMSAIASALQNRSPMVVLGGRAPAFRWGQGSLQEIDHVPFVAPLTKFAATPKTTAEIPQLVDRAFAAALTPPTGPSFVDFPLDLVFMESEDPADRPAERPDPRALPPADEQSLARACELLRGAERPVVMAGTGLYWAHAEDALRDLCERGRIPAFANGLARGCLPPSHDLWFSRTRAHALKRADVALVVGAPLDFRLGFGGAFGEDTKLIVIGDARPERPHPRAVDVELYGGVAATLSALADAVAAAPPREQWVAELRRLENERREAERAELRDDRAPLHPLRVLGELQQLLQPGAIVIGDGGDFVSFAGRVIEVDEPGCWLDPGPYGCLGCGPGYALAAKLARPDRQVCLLLGDGAFGFAGLEFDTFVRHGLPIVAVCGNNGIWALEKHPMEFVYGYSVVADLRPGTRYDLVVEALGGHGELVERPDQLRPALERAFAAGKPALVNVLCDPSVVYPRRANLA</sequence>
<name>A0A1H6FI13_THEAL</name>
<feature type="coiled-coil region" evidence="5">
    <location>
        <begin position="343"/>
        <end position="370"/>
    </location>
</feature>
<dbReference type="GO" id="GO:0030976">
    <property type="term" value="F:thiamine pyrophosphate binding"/>
    <property type="evidence" value="ECO:0007669"/>
    <property type="project" value="InterPro"/>
</dbReference>
<evidence type="ECO:0000259" key="8">
    <source>
        <dbReference type="Pfam" id="PF02776"/>
    </source>
</evidence>
<dbReference type="InterPro" id="IPR045229">
    <property type="entry name" value="TPP_enz"/>
</dbReference>
<dbReference type="Gene3D" id="3.40.50.1220">
    <property type="entry name" value="TPP-binding domain"/>
    <property type="match status" value="1"/>
</dbReference>
<evidence type="ECO:0000256" key="2">
    <source>
        <dbReference type="ARBA" id="ARBA00007812"/>
    </source>
</evidence>
<dbReference type="InterPro" id="IPR011766">
    <property type="entry name" value="TPP_enzyme_TPP-bd"/>
</dbReference>
<proteinExistence type="inferred from homology"/>
<evidence type="ECO:0000256" key="3">
    <source>
        <dbReference type="ARBA" id="ARBA00023052"/>
    </source>
</evidence>
<dbReference type="Pfam" id="PF02776">
    <property type="entry name" value="TPP_enzyme_N"/>
    <property type="match status" value="1"/>
</dbReference>
<dbReference type="EMBL" id="FNWJ01000001">
    <property type="protein sequence ID" value="SEH10479.1"/>
    <property type="molecule type" value="Genomic_DNA"/>
</dbReference>
<dbReference type="GO" id="GO:0003984">
    <property type="term" value="F:acetolactate synthase activity"/>
    <property type="evidence" value="ECO:0007669"/>
    <property type="project" value="TreeGrafter"/>
</dbReference>
<dbReference type="InterPro" id="IPR012001">
    <property type="entry name" value="Thiamin_PyroP_enz_TPP-bd_dom"/>
</dbReference>
<dbReference type="STRING" id="29539.SAMN02745716_0337"/>
<dbReference type="NCBIfam" id="NF004516">
    <property type="entry name" value="PRK05858.1"/>
    <property type="match status" value="1"/>
</dbReference>
<dbReference type="PANTHER" id="PTHR18968:SF166">
    <property type="entry name" value="2-HYDROXYACYL-COA LYASE 2"/>
    <property type="match status" value="1"/>
</dbReference>
<dbReference type="Pfam" id="PF00205">
    <property type="entry name" value="TPP_enzyme_M"/>
    <property type="match status" value="1"/>
</dbReference>